<proteinExistence type="predicted"/>
<feature type="compositionally biased region" description="Basic and acidic residues" evidence="1">
    <location>
        <begin position="30"/>
        <end position="40"/>
    </location>
</feature>
<name>A0A0U5G1P8_ASPCI</name>
<keyword evidence="3" id="KW-1185">Reference proteome</keyword>
<dbReference type="AlphaFoldDB" id="A0A0U5G1P8"/>
<evidence type="ECO:0000256" key="1">
    <source>
        <dbReference type="SAM" id="MobiDB-lite"/>
    </source>
</evidence>
<reference evidence="3" key="1">
    <citation type="journal article" date="2016" name="Genome Announc.">
        <title>Draft genome sequences of fungus Aspergillus calidoustus.</title>
        <authorList>
            <person name="Horn F."/>
            <person name="Linde J."/>
            <person name="Mattern D.J."/>
            <person name="Walther G."/>
            <person name="Guthke R."/>
            <person name="Scherlach K."/>
            <person name="Martin K."/>
            <person name="Brakhage A.A."/>
            <person name="Petzke L."/>
            <person name="Valiante V."/>
        </authorList>
    </citation>
    <scope>NUCLEOTIDE SEQUENCE [LARGE SCALE GENOMIC DNA]</scope>
    <source>
        <strain evidence="3">SF006504</strain>
    </source>
</reference>
<sequence>MGKRKLAGSVRRYVATELSRVTKGIARAFHSNEERQRPAAEESNQIPSSHVNGSLPVSSVEALPVTKVPALNTIDRYAANEPIVDAGNPVGRSPRVKLSCSSDVRNVIDGLLGGYARFISSFTGLEDVAFLTNRTFPFGDSKTSRSIVVASVSHTESQTNINTTEVDADYHHSHDEVQFYAELGRFVKSSNGEHKVVQGHDNVTAPKSFYWSILTYL</sequence>
<evidence type="ECO:0000313" key="3">
    <source>
        <dbReference type="Proteomes" id="UP000054771"/>
    </source>
</evidence>
<protein>
    <submittedName>
        <fullName evidence="2">Uncharacterized protein</fullName>
    </submittedName>
</protein>
<dbReference type="Proteomes" id="UP000054771">
    <property type="component" value="Unassembled WGS sequence"/>
</dbReference>
<feature type="region of interest" description="Disordered" evidence="1">
    <location>
        <begin position="30"/>
        <end position="53"/>
    </location>
</feature>
<dbReference type="STRING" id="454130.A0A0U5G1P8"/>
<gene>
    <name evidence="2" type="ORF">ASPCAL06760</name>
</gene>
<accession>A0A0U5G1P8</accession>
<dbReference type="EMBL" id="CDMC01000005">
    <property type="protein sequence ID" value="CEL05643.1"/>
    <property type="molecule type" value="Genomic_DNA"/>
</dbReference>
<evidence type="ECO:0000313" key="2">
    <source>
        <dbReference type="EMBL" id="CEL05643.1"/>
    </source>
</evidence>
<feature type="compositionally biased region" description="Polar residues" evidence="1">
    <location>
        <begin position="42"/>
        <end position="53"/>
    </location>
</feature>
<organism evidence="2 3">
    <name type="scientific">Aspergillus calidoustus</name>
    <dbReference type="NCBI Taxonomy" id="454130"/>
    <lineage>
        <taxon>Eukaryota</taxon>
        <taxon>Fungi</taxon>
        <taxon>Dikarya</taxon>
        <taxon>Ascomycota</taxon>
        <taxon>Pezizomycotina</taxon>
        <taxon>Eurotiomycetes</taxon>
        <taxon>Eurotiomycetidae</taxon>
        <taxon>Eurotiales</taxon>
        <taxon>Aspergillaceae</taxon>
        <taxon>Aspergillus</taxon>
        <taxon>Aspergillus subgen. Nidulantes</taxon>
    </lineage>
</organism>